<protein>
    <submittedName>
        <fullName evidence="1">Uncharacterized protein</fullName>
    </submittedName>
</protein>
<accession>A0A0E9T451</accession>
<name>A0A0E9T451_ANGAN</name>
<sequence length="25" mass="2849">MERSIQLSALSRSMSVLQSTERPLE</sequence>
<reference evidence="1" key="2">
    <citation type="journal article" date="2015" name="Fish Shellfish Immunol.">
        <title>Early steps in the European eel (Anguilla anguilla)-Vibrio vulnificus interaction in the gills: Role of the RtxA13 toxin.</title>
        <authorList>
            <person name="Callol A."/>
            <person name="Pajuelo D."/>
            <person name="Ebbesson L."/>
            <person name="Teles M."/>
            <person name="MacKenzie S."/>
            <person name="Amaro C."/>
        </authorList>
    </citation>
    <scope>NUCLEOTIDE SEQUENCE</scope>
</reference>
<dbReference type="EMBL" id="GBXM01060126">
    <property type="protein sequence ID" value="JAH48451.1"/>
    <property type="molecule type" value="Transcribed_RNA"/>
</dbReference>
<dbReference type="AlphaFoldDB" id="A0A0E9T451"/>
<proteinExistence type="predicted"/>
<reference evidence="1" key="1">
    <citation type="submission" date="2014-11" db="EMBL/GenBank/DDBJ databases">
        <authorList>
            <person name="Amaro Gonzalez C."/>
        </authorList>
    </citation>
    <scope>NUCLEOTIDE SEQUENCE</scope>
</reference>
<evidence type="ECO:0000313" key="1">
    <source>
        <dbReference type="EMBL" id="JAH48451.1"/>
    </source>
</evidence>
<organism evidence="1">
    <name type="scientific">Anguilla anguilla</name>
    <name type="common">European freshwater eel</name>
    <name type="synonym">Muraena anguilla</name>
    <dbReference type="NCBI Taxonomy" id="7936"/>
    <lineage>
        <taxon>Eukaryota</taxon>
        <taxon>Metazoa</taxon>
        <taxon>Chordata</taxon>
        <taxon>Craniata</taxon>
        <taxon>Vertebrata</taxon>
        <taxon>Euteleostomi</taxon>
        <taxon>Actinopterygii</taxon>
        <taxon>Neopterygii</taxon>
        <taxon>Teleostei</taxon>
        <taxon>Anguilliformes</taxon>
        <taxon>Anguillidae</taxon>
        <taxon>Anguilla</taxon>
    </lineage>
</organism>